<evidence type="ECO:0000256" key="5">
    <source>
        <dbReference type="ARBA" id="ARBA00023242"/>
    </source>
</evidence>
<dbReference type="CDD" id="cd10017">
    <property type="entry name" value="B3_DNA"/>
    <property type="match status" value="1"/>
</dbReference>
<dbReference type="Proteomes" id="UP000657918">
    <property type="component" value="Unassembled WGS sequence"/>
</dbReference>
<keyword evidence="3" id="KW-0238">DNA-binding</keyword>
<dbReference type="GO" id="GO:0003677">
    <property type="term" value="F:DNA binding"/>
    <property type="evidence" value="ECO:0007669"/>
    <property type="project" value="UniProtKB-KW"/>
</dbReference>
<proteinExistence type="predicted"/>
<dbReference type="SUPFAM" id="SSF101936">
    <property type="entry name" value="DNA-binding pseudobarrel domain"/>
    <property type="match status" value="1"/>
</dbReference>
<dbReference type="Pfam" id="PF02362">
    <property type="entry name" value="B3"/>
    <property type="match status" value="1"/>
</dbReference>
<dbReference type="EMBL" id="JADGMS010000015">
    <property type="protein sequence ID" value="KAF9667358.1"/>
    <property type="molecule type" value="Genomic_DNA"/>
</dbReference>
<organism evidence="7 8">
    <name type="scientific">Salix dunnii</name>
    <dbReference type="NCBI Taxonomy" id="1413687"/>
    <lineage>
        <taxon>Eukaryota</taxon>
        <taxon>Viridiplantae</taxon>
        <taxon>Streptophyta</taxon>
        <taxon>Embryophyta</taxon>
        <taxon>Tracheophyta</taxon>
        <taxon>Spermatophyta</taxon>
        <taxon>Magnoliopsida</taxon>
        <taxon>eudicotyledons</taxon>
        <taxon>Gunneridae</taxon>
        <taxon>Pentapetalae</taxon>
        <taxon>rosids</taxon>
        <taxon>fabids</taxon>
        <taxon>Malpighiales</taxon>
        <taxon>Salicaceae</taxon>
        <taxon>Saliceae</taxon>
        <taxon>Salix</taxon>
    </lineage>
</organism>
<comment type="caution">
    <text evidence="7">The sequence shown here is derived from an EMBL/GenBank/DDBJ whole genome shotgun (WGS) entry which is preliminary data.</text>
</comment>
<dbReference type="GO" id="GO:0005634">
    <property type="term" value="C:nucleus"/>
    <property type="evidence" value="ECO:0007669"/>
    <property type="project" value="UniProtKB-SubCell"/>
</dbReference>
<keyword evidence="8" id="KW-1185">Reference proteome</keyword>
<evidence type="ECO:0000313" key="8">
    <source>
        <dbReference type="Proteomes" id="UP000657918"/>
    </source>
</evidence>
<dbReference type="PROSITE" id="PS50863">
    <property type="entry name" value="B3"/>
    <property type="match status" value="1"/>
</dbReference>
<evidence type="ECO:0000256" key="1">
    <source>
        <dbReference type="ARBA" id="ARBA00004123"/>
    </source>
</evidence>
<reference evidence="7 8" key="1">
    <citation type="submission" date="2020-10" db="EMBL/GenBank/DDBJ databases">
        <title>Plant Genome Project.</title>
        <authorList>
            <person name="Zhang R.-G."/>
        </authorList>
    </citation>
    <scope>NUCLEOTIDE SEQUENCE [LARGE SCALE GENOMIC DNA]</scope>
    <source>
        <strain evidence="7">FAFU-HL-1</strain>
        <tissue evidence="7">Leaf</tissue>
    </source>
</reference>
<evidence type="ECO:0000259" key="6">
    <source>
        <dbReference type="PROSITE" id="PS50863"/>
    </source>
</evidence>
<keyword evidence="2" id="KW-0805">Transcription regulation</keyword>
<evidence type="ECO:0000256" key="3">
    <source>
        <dbReference type="ARBA" id="ARBA00023125"/>
    </source>
</evidence>
<name>A0A835MRW6_9ROSI</name>
<comment type="subcellular location">
    <subcellularLocation>
        <location evidence="1">Nucleus</location>
    </subcellularLocation>
</comment>
<accession>A0A835MRW6</accession>
<dbReference type="InterPro" id="IPR015300">
    <property type="entry name" value="DNA-bd_pseudobarrel_sf"/>
</dbReference>
<feature type="domain" description="TF-B3" evidence="6">
    <location>
        <begin position="2"/>
        <end position="107"/>
    </location>
</feature>
<evidence type="ECO:0000313" key="7">
    <source>
        <dbReference type="EMBL" id="KAF9667358.1"/>
    </source>
</evidence>
<evidence type="ECO:0000256" key="4">
    <source>
        <dbReference type="ARBA" id="ARBA00023163"/>
    </source>
</evidence>
<dbReference type="AlphaFoldDB" id="A0A835MRW6"/>
<dbReference type="InterPro" id="IPR003340">
    <property type="entry name" value="B3_DNA-bd"/>
</dbReference>
<dbReference type="Gene3D" id="2.40.330.10">
    <property type="entry name" value="DNA-binding pseudobarrel domain"/>
    <property type="match status" value="1"/>
</dbReference>
<evidence type="ECO:0000256" key="2">
    <source>
        <dbReference type="ARBA" id="ARBA00023015"/>
    </source>
</evidence>
<keyword evidence="4" id="KW-0804">Transcription</keyword>
<protein>
    <recommendedName>
        <fullName evidence="6">TF-B3 domain-containing protein</fullName>
    </recommendedName>
</protein>
<sequence length="165" mass="18862">MASFSKIITKTDTEKRLSVPTKFLESLPPFHGGHAVDFQAKDEKAEVWTFQCSTRKKGRYKKPVLSKGWRAFASTKKLKLGDRIEFYEARNQTTDESPPFYRVRVEREIKLLGSRIGYAPASFSKIITKTDTKKRLSVPIMFLESLPPFKGAHAVDFQATIFRAL</sequence>
<dbReference type="SMART" id="SM01019">
    <property type="entry name" value="B3"/>
    <property type="match status" value="1"/>
</dbReference>
<keyword evidence="5" id="KW-0539">Nucleus</keyword>
<gene>
    <name evidence="7" type="ORF">SADUNF_Sadunf15G0014800</name>
</gene>